<evidence type="ECO:0000313" key="1">
    <source>
        <dbReference type="EMBL" id="UUC44818.1"/>
    </source>
</evidence>
<evidence type="ECO:0008006" key="3">
    <source>
        <dbReference type="Google" id="ProtNLM"/>
    </source>
</evidence>
<organism evidence="1 2">
    <name type="scientific">Flavobacterium cerinum</name>
    <dbReference type="NCBI Taxonomy" id="2502784"/>
    <lineage>
        <taxon>Bacteria</taxon>
        <taxon>Pseudomonadati</taxon>
        <taxon>Bacteroidota</taxon>
        <taxon>Flavobacteriia</taxon>
        <taxon>Flavobacteriales</taxon>
        <taxon>Flavobacteriaceae</taxon>
        <taxon>Flavobacterium</taxon>
    </lineage>
</organism>
<name>A0ABY5IPP6_9FLAO</name>
<dbReference type="RefSeq" id="WP_256550503.1">
    <property type="nucleotide sequence ID" value="NZ_CP101751.1"/>
</dbReference>
<reference evidence="1" key="1">
    <citation type="submission" date="2022-07" db="EMBL/GenBank/DDBJ databases">
        <title>Isolation, identification, and degradation of a PFOSA degrading strain from sewage treatment plant.</title>
        <authorList>
            <person name="Zhang L."/>
            <person name="Huo Y."/>
        </authorList>
    </citation>
    <scope>NUCLEOTIDE SEQUENCE</scope>
    <source>
        <strain evidence="1">C1</strain>
    </source>
</reference>
<proteinExistence type="predicted"/>
<evidence type="ECO:0000313" key="2">
    <source>
        <dbReference type="Proteomes" id="UP001059844"/>
    </source>
</evidence>
<sequence length="186" mass="21989">MDYYFESSYLTQEITSGKNRDFVLDVFDHLNDLEENDINTWKHSETSDYYFQQRPIGGNRPFSILDLNITNTDLKEFLLNQGLIPSEKKEFVEDQQMDDYRQNIGNADCFSNTSYAVFFSSVNDSVDYIWFDYKDDFSTESDRLAVSAILNELGQKYAFILIDWYERNIIDLSDQKRINQYLDSLL</sequence>
<dbReference type="Proteomes" id="UP001059844">
    <property type="component" value="Chromosome"/>
</dbReference>
<gene>
    <name evidence="1" type="ORF">NOX80_14425</name>
</gene>
<protein>
    <recommendedName>
        <fullName evidence="3">SMI1/KNR4 family protein</fullName>
    </recommendedName>
</protein>
<dbReference type="EMBL" id="CP101751">
    <property type="protein sequence ID" value="UUC44818.1"/>
    <property type="molecule type" value="Genomic_DNA"/>
</dbReference>
<keyword evidence="2" id="KW-1185">Reference proteome</keyword>
<accession>A0ABY5IPP6</accession>